<keyword evidence="7" id="KW-1185">Reference proteome</keyword>
<comment type="similarity">
    <text evidence="1 3">Belongs to the GcvH family.</text>
</comment>
<dbReference type="KEGG" id="cfu:CFU_2021"/>
<dbReference type="CDD" id="cd06848">
    <property type="entry name" value="GCS_H"/>
    <property type="match status" value="1"/>
</dbReference>
<dbReference type="InterPro" id="IPR000089">
    <property type="entry name" value="Biotin_lipoyl"/>
</dbReference>
<evidence type="ECO:0000259" key="5">
    <source>
        <dbReference type="PROSITE" id="PS50968"/>
    </source>
</evidence>
<sequence>MGMGQENKGQEKYTVEHEWLRVEDGGLVTVGITAYAQDHLGDLVFVQLPEVGATIAKGEEAAVIESVKAASEINMPVAGTVVEINQALADAPEKVNEDPLGEGWFFKMKIDDAAELNGLMDKAAYDELIKGLA</sequence>
<dbReference type="NCBIfam" id="NF002270">
    <property type="entry name" value="PRK01202.1"/>
    <property type="match status" value="1"/>
</dbReference>
<accession>G0ABP6</accession>
<feature type="domain" description="Lipoyl-binding" evidence="5">
    <location>
        <begin position="27"/>
        <end position="109"/>
    </location>
</feature>
<reference evidence="6 7" key="3">
    <citation type="journal article" date="2008" name="FEMS Microbiol. Ecol.">
        <title>Identification and characterization of genes underlying chitinolysis in Collimonas fungivorans Ter331.</title>
        <authorList>
            <person name="Fritsche K."/>
            <person name="de Boer W."/>
            <person name="Gerards S."/>
            <person name="van den Berg M."/>
            <person name="van Veen J.A."/>
            <person name="Leveau J.H."/>
        </authorList>
    </citation>
    <scope>NUCLEOTIDE SEQUENCE [LARGE SCALE GENOMIC DNA]</scope>
    <source>
        <strain evidence="6 7">Ter331</strain>
    </source>
</reference>
<dbReference type="SUPFAM" id="SSF51230">
    <property type="entry name" value="Single hybrid motif"/>
    <property type="match status" value="1"/>
</dbReference>
<reference evidence="6 7" key="5">
    <citation type="journal article" date="2011" name="ISME J.">
        <title>Dual transcriptional profiling of a bacterial/fungal confrontation: Collimonas fungivorans versus Aspergillus niger.</title>
        <authorList>
            <person name="Mela F."/>
            <person name="Fritsche K."/>
            <person name="de Boer W."/>
            <person name="van Veen J.A."/>
            <person name="de Graaff L.H."/>
            <person name="van den Berg M."/>
            <person name="Leveau J.H."/>
        </authorList>
    </citation>
    <scope>NUCLEOTIDE SEQUENCE [LARGE SCALE GENOMIC DNA]</scope>
    <source>
        <strain evidence="6 7">Ter331</strain>
    </source>
</reference>
<dbReference type="GO" id="GO:0009249">
    <property type="term" value="P:protein lipoylation"/>
    <property type="evidence" value="ECO:0007669"/>
    <property type="project" value="TreeGrafter"/>
</dbReference>
<comment type="cofactor">
    <cofactor evidence="3">
        <name>(R)-lipoate</name>
        <dbReference type="ChEBI" id="CHEBI:83088"/>
    </cofactor>
    <text evidence="3">Binds 1 lipoyl cofactor covalently.</text>
</comment>
<comment type="function">
    <text evidence="3">The glycine cleavage system catalyzes the degradation of glycine. The H protein shuttles the methylamine group of glycine from the P protein to the T protein.</text>
</comment>
<evidence type="ECO:0000313" key="6">
    <source>
        <dbReference type="EMBL" id="AEK61852.1"/>
    </source>
</evidence>
<dbReference type="eggNOG" id="COG0509">
    <property type="taxonomic scope" value="Bacteria"/>
</dbReference>
<dbReference type="AlphaFoldDB" id="G0ABP6"/>
<reference evidence="7" key="6">
    <citation type="submission" date="2011-05" db="EMBL/GenBank/DDBJ databases">
        <title>Complete sequence of Collimonas fungivorans Ter331.</title>
        <authorList>
            <person name="Leveau J.H."/>
        </authorList>
    </citation>
    <scope>NUCLEOTIDE SEQUENCE [LARGE SCALE GENOMIC DNA]</scope>
    <source>
        <strain evidence="7">Ter331</strain>
    </source>
</reference>
<dbReference type="GO" id="GO:0019464">
    <property type="term" value="P:glycine decarboxylation via glycine cleavage system"/>
    <property type="evidence" value="ECO:0007669"/>
    <property type="project" value="UniProtKB-UniRule"/>
</dbReference>
<dbReference type="Gene3D" id="2.40.50.100">
    <property type="match status" value="1"/>
</dbReference>
<dbReference type="GO" id="GO:0005829">
    <property type="term" value="C:cytosol"/>
    <property type="evidence" value="ECO:0007669"/>
    <property type="project" value="TreeGrafter"/>
</dbReference>
<dbReference type="InterPro" id="IPR002930">
    <property type="entry name" value="GCV_H"/>
</dbReference>
<dbReference type="Pfam" id="PF01597">
    <property type="entry name" value="GCV_H"/>
    <property type="match status" value="1"/>
</dbReference>
<comment type="subunit">
    <text evidence="3">The glycine cleavage system is composed of four proteins: P, T, L and H.</text>
</comment>
<reference evidence="6 7" key="2">
    <citation type="journal article" date="2006" name="J. Microbiol. Methods">
        <title>Genomic flank-sequencing of plasposon insertion sites for rapid identification of functional genes.</title>
        <authorList>
            <person name="Leveau J.H."/>
            <person name="Gerards S."/>
            <person name="Fritsche K."/>
            <person name="Zondag G."/>
            <person name="van Veen J.A."/>
        </authorList>
    </citation>
    <scope>NUCLEOTIDE SEQUENCE [LARGE SCALE GENOMIC DNA]</scope>
    <source>
        <strain evidence="6 7">Ter331</strain>
    </source>
</reference>
<evidence type="ECO:0000313" key="7">
    <source>
        <dbReference type="Proteomes" id="UP000008392"/>
    </source>
</evidence>
<dbReference type="InterPro" id="IPR033753">
    <property type="entry name" value="GCV_H/Fam206"/>
</dbReference>
<dbReference type="NCBIfam" id="TIGR00527">
    <property type="entry name" value="gcvH"/>
    <property type="match status" value="1"/>
</dbReference>
<organism evidence="6 7">
    <name type="scientific">Collimonas fungivorans (strain Ter331)</name>
    <dbReference type="NCBI Taxonomy" id="1005048"/>
    <lineage>
        <taxon>Bacteria</taxon>
        <taxon>Pseudomonadati</taxon>
        <taxon>Pseudomonadota</taxon>
        <taxon>Betaproteobacteria</taxon>
        <taxon>Burkholderiales</taxon>
        <taxon>Oxalobacteraceae</taxon>
        <taxon>Collimonas</taxon>
    </lineage>
</organism>
<protein>
    <recommendedName>
        <fullName evidence="3">Glycine cleavage system H protein</fullName>
    </recommendedName>
</protein>
<dbReference type="Proteomes" id="UP000008392">
    <property type="component" value="Chromosome"/>
</dbReference>
<dbReference type="GO" id="GO:0005960">
    <property type="term" value="C:glycine cleavage complex"/>
    <property type="evidence" value="ECO:0007669"/>
    <property type="project" value="InterPro"/>
</dbReference>
<dbReference type="InterPro" id="IPR017453">
    <property type="entry name" value="GCV_H_sub"/>
</dbReference>
<dbReference type="InterPro" id="IPR011053">
    <property type="entry name" value="Single_hybrid_motif"/>
</dbReference>
<evidence type="ECO:0000256" key="2">
    <source>
        <dbReference type="ARBA" id="ARBA00022823"/>
    </source>
</evidence>
<dbReference type="HAMAP" id="MF_00272">
    <property type="entry name" value="GcvH"/>
    <property type="match status" value="1"/>
</dbReference>
<evidence type="ECO:0000256" key="4">
    <source>
        <dbReference type="PIRSR" id="PIRSR617453-50"/>
    </source>
</evidence>
<dbReference type="EMBL" id="CP002745">
    <property type="protein sequence ID" value="AEK61852.1"/>
    <property type="molecule type" value="Genomic_DNA"/>
</dbReference>
<dbReference type="HOGENOM" id="CLU_097408_2_0_4"/>
<dbReference type="PANTHER" id="PTHR11715">
    <property type="entry name" value="GLYCINE CLEAVAGE SYSTEM H PROTEIN"/>
    <property type="match status" value="1"/>
</dbReference>
<gene>
    <name evidence="3 6" type="primary">gcvH</name>
    <name evidence="6" type="ordered locus">CFU_2021</name>
</gene>
<dbReference type="PROSITE" id="PS00189">
    <property type="entry name" value="LIPOYL"/>
    <property type="match status" value="1"/>
</dbReference>
<dbReference type="InterPro" id="IPR003016">
    <property type="entry name" value="2-oxoA_DH_lipoyl-BS"/>
</dbReference>
<evidence type="ECO:0000256" key="1">
    <source>
        <dbReference type="ARBA" id="ARBA00009249"/>
    </source>
</evidence>
<feature type="modified residue" description="N6-lipoyllysine" evidence="3 4">
    <location>
        <position position="68"/>
    </location>
</feature>
<evidence type="ECO:0000256" key="3">
    <source>
        <dbReference type="HAMAP-Rule" id="MF_00272"/>
    </source>
</evidence>
<keyword evidence="2 3" id="KW-0450">Lipoyl</keyword>
<dbReference type="PANTHER" id="PTHR11715:SF3">
    <property type="entry name" value="GLYCINE CLEAVAGE SYSTEM H PROTEIN-RELATED"/>
    <property type="match status" value="1"/>
</dbReference>
<dbReference type="RefSeq" id="WP_014006005.1">
    <property type="nucleotide sequence ID" value="NC_015856.1"/>
</dbReference>
<name>G0ABP6_COLFT</name>
<proteinExistence type="inferred from homology"/>
<dbReference type="STRING" id="1005048.CFU_2021"/>
<reference evidence="6 7" key="1">
    <citation type="journal article" date="2004" name="Environ. Microbiol.">
        <title>Phylogeny-function analysis of (meta)genomic libraries: screening for expression of ribosomal RNA genes by large-insert library fluorescent in situ hybridization (LIL-FISH).</title>
        <authorList>
            <person name="Leveau J.H."/>
            <person name="Gerards S."/>
            <person name="de Boer W."/>
            <person name="van Veen J.A."/>
        </authorList>
    </citation>
    <scope>NUCLEOTIDE SEQUENCE [LARGE SCALE GENOMIC DNA]</scope>
    <source>
        <strain evidence="6 7">Ter331</strain>
    </source>
</reference>
<dbReference type="PROSITE" id="PS50968">
    <property type="entry name" value="BIOTINYL_LIPOYL"/>
    <property type="match status" value="1"/>
</dbReference>
<reference evidence="6 7" key="4">
    <citation type="journal article" date="2010" name="Environ. Microbiol.">
        <title>The bacterial genus Collimonas: mycophagy, weathering and other adaptive solutions to life in oligotrophic soil environments.</title>
        <authorList>
            <person name="Leveau J.H."/>
            <person name="Uroz S."/>
            <person name="de Boer W."/>
        </authorList>
    </citation>
    <scope>NUCLEOTIDE SEQUENCE [LARGE SCALE GENOMIC DNA]</scope>
    <source>
        <strain evidence="6 7">Ter331</strain>
    </source>
</reference>